<gene>
    <name evidence="1" type="ORF">H5410_035611</name>
</gene>
<dbReference type="AlphaFoldDB" id="A0A9J5Y165"/>
<accession>A0A9J5Y165</accession>
<dbReference type="Proteomes" id="UP000824120">
    <property type="component" value="Chromosome 7"/>
</dbReference>
<sequence>MDLQMGGSHVKLQVEGDRQVFSEGNSYRDILHHNKKPFYLKGLEEDSSTMDAYVMHSVRASH</sequence>
<name>A0A9J5Y165_SOLCO</name>
<comment type="caution">
    <text evidence="1">The sequence shown here is derived from an EMBL/GenBank/DDBJ whole genome shotgun (WGS) entry which is preliminary data.</text>
</comment>
<protein>
    <submittedName>
        <fullName evidence="1">Uncharacterized protein</fullName>
    </submittedName>
</protein>
<organism evidence="1 2">
    <name type="scientific">Solanum commersonii</name>
    <name type="common">Commerson's wild potato</name>
    <name type="synonym">Commerson's nightshade</name>
    <dbReference type="NCBI Taxonomy" id="4109"/>
    <lineage>
        <taxon>Eukaryota</taxon>
        <taxon>Viridiplantae</taxon>
        <taxon>Streptophyta</taxon>
        <taxon>Embryophyta</taxon>
        <taxon>Tracheophyta</taxon>
        <taxon>Spermatophyta</taxon>
        <taxon>Magnoliopsida</taxon>
        <taxon>eudicotyledons</taxon>
        <taxon>Gunneridae</taxon>
        <taxon>Pentapetalae</taxon>
        <taxon>asterids</taxon>
        <taxon>lamiids</taxon>
        <taxon>Solanales</taxon>
        <taxon>Solanaceae</taxon>
        <taxon>Solanoideae</taxon>
        <taxon>Solaneae</taxon>
        <taxon>Solanum</taxon>
    </lineage>
</organism>
<dbReference type="OrthoDB" id="10264378at2759"/>
<proteinExistence type="predicted"/>
<dbReference type="EMBL" id="JACXVP010000007">
    <property type="protein sequence ID" value="KAG5594379.1"/>
    <property type="molecule type" value="Genomic_DNA"/>
</dbReference>
<reference evidence="1 2" key="1">
    <citation type="submission" date="2020-09" db="EMBL/GenBank/DDBJ databases">
        <title>De no assembly of potato wild relative species, Solanum commersonii.</title>
        <authorList>
            <person name="Cho K."/>
        </authorList>
    </citation>
    <scope>NUCLEOTIDE SEQUENCE [LARGE SCALE GENOMIC DNA]</scope>
    <source>
        <strain evidence="1">LZ3.2</strain>
        <tissue evidence="1">Leaf</tissue>
    </source>
</reference>
<evidence type="ECO:0000313" key="2">
    <source>
        <dbReference type="Proteomes" id="UP000824120"/>
    </source>
</evidence>
<keyword evidence="2" id="KW-1185">Reference proteome</keyword>
<evidence type="ECO:0000313" key="1">
    <source>
        <dbReference type="EMBL" id="KAG5594379.1"/>
    </source>
</evidence>